<evidence type="ECO:0000256" key="1">
    <source>
        <dbReference type="ARBA" id="ARBA00004370"/>
    </source>
</evidence>
<evidence type="ECO:0000256" key="7">
    <source>
        <dbReference type="SAM" id="Phobius"/>
    </source>
</evidence>
<evidence type="ECO:0000256" key="2">
    <source>
        <dbReference type="ARBA" id="ARBA00022448"/>
    </source>
</evidence>
<sequence>MYNGPPAGGHLLTQQVQLNSGSADKVCGCTGGAGNSGPVGNSAPTTGFDYEQGVSMLEVHAWLMLIAWGLLLPLGAVVPRFWSRLIGKKWVYVHMGVQLSGLGLVVGGFYCSIAGINALQSTHFDTAANGHKIIGLVMVIISLLQLSAFARPHKPADGEQQGKARTLWSWSHRLSGMLVIALSIANAVTGTDRIGSYTSTFAQGYAIYFGMLGFAAAIGVLGFLLGRLLKKGKAKEKVSPPVAPLQSSSF</sequence>
<dbReference type="GO" id="GO:0016020">
    <property type="term" value="C:membrane"/>
    <property type="evidence" value="ECO:0007669"/>
    <property type="project" value="UniProtKB-SubCell"/>
</dbReference>
<gene>
    <name evidence="9" type="ORF">CBRE1094_LOCUS12249</name>
</gene>
<keyword evidence="2" id="KW-0813">Transport</keyword>
<evidence type="ECO:0000256" key="4">
    <source>
        <dbReference type="ARBA" id="ARBA00022982"/>
    </source>
</evidence>
<feature type="transmembrane region" description="Helical" evidence="7">
    <location>
        <begin position="90"/>
        <end position="110"/>
    </location>
</feature>
<evidence type="ECO:0000259" key="8">
    <source>
        <dbReference type="PROSITE" id="PS50939"/>
    </source>
</evidence>
<dbReference type="CDD" id="cd08760">
    <property type="entry name" value="Cyt_b561_FRRS1_like"/>
    <property type="match status" value="1"/>
</dbReference>
<evidence type="ECO:0000313" key="9">
    <source>
        <dbReference type="EMBL" id="CAD9438038.1"/>
    </source>
</evidence>
<evidence type="ECO:0000256" key="6">
    <source>
        <dbReference type="ARBA" id="ARBA00023136"/>
    </source>
</evidence>
<dbReference type="PANTHER" id="PTHR23130:SF171">
    <property type="entry name" value="OS01G0895300 PROTEIN"/>
    <property type="match status" value="1"/>
</dbReference>
<dbReference type="PANTHER" id="PTHR23130">
    <property type="entry name" value="CYTOCHROME B561 AND DOMON DOMAIN-CONTAINING PROTEIN"/>
    <property type="match status" value="1"/>
</dbReference>
<keyword evidence="4" id="KW-0249">Electron transport</keyword>
<dbReference type="Pfam" id="PF03188">
    <property type="entry name" value="Cytochrom_B561"/>
    <property type="match status" value="1"/>
</dbReference>
<keyword evidence="6 7" id="KW-0472">Membrane</keyword>
<feature type="transmembrane region" description="Helical" evidence="7">
    <location>
        <begin position="59"/>
        <end position="78"/>
    </location>
</feature>
<name>A0A7S2GAU1_9EUKA</name>
<keyword evidence="3 7" id="KW-0812">Transmembrane</keyword>
<dbReference type="PROSITE" id="PS50939">
    <property type="entry name" value="CYTOCHROME_B561"/>
    <property type="match status" value="1"/>
</dbReference>
<dbReference type="SMART" id="SM00665">
    <property type="entry name" value="B561"/>
    <property type="match status" value="1"/>
</dbReference>
<accession>A0A7S2GAU1</accession>
<keyword evidence="5 7" id="KW-1133">Transmembrane helix</keyword>
<reference evidence="9" key="1">
    <citation type="submission" date="2021-01" db="EMBL/GenBank/DDBJ databases">
        <authorList>
            <person name="Corre E."/>
            <person name="Pelletier E."/>
            <person name="Niang G."/>
            <person name="Scheremetjew M."/>
            <person name="Finn R."/>
            <person name="Kale V."/>
            <person name="Holt S."/>
            <person name="Cochrane G."/>
            <person name="Meng A."/>
            <person name="Brown T."/>
            <person name="Cohen L."/>
        </authorList>
    </citation>
    <scope>NUCLEOTIDE SEQUENCE</scope>
    <source>
        <strain evidence="9">UTEX LB 985</strain>
    </source>
</reference>
<dbReference type="Gene3D" id="1.20.120.1770">
    <property type="match status" value="1"/>
</dbReference>
<feature type="domain" description="Cytochrome b561" evidence="8">
    <location>
        <begin position="23"/>
        <end position="234"/>
    </location>
</feature>
<feature type="transmembrane region" description="Helical" evidence="7">
    <location>
        <begin position="208"/>
        <end position="229"/>
    </location>
</feature>
<proteinExistence type="predicted"/>
<organism evidence="9">
    <name type="scientific">Haptolina brevifila</name>
    <dbReference type="NCBI Taxonomy" id="156173"/>
    <lineage>
        <taxon>Eukaryota</taxon>
        <taxon>Haptista</taxon>
        <taxon>Haptophyta</taxon>
        <taxon>Prymnesiophyceae</taxon>
        <taxon>Prymnesiales</taxon>
        <taxon>Prymnesiaceae</taxon>
        <taxon>Haptolina</taxon>
    </lineage>
</organism>
<dbReference type="InterPro" id="IPR006593">
    <property type="entry name" value="Cyt_b561/ferric_Rdtase_TM"/>
</dbReference>
<feature type="transmembrane region" description="Helical" evidence="7">
    <location>
        <begin position="130"/>
        <end position="149"/>
    </location>
</feature>
<comment type="subcellular location">
    <subcellularLocation>
        <location evidence="1">Membrane</location>
    </subcellularLocation>
</comment>
<evidence type="ECO:0000256" key="3">
    <source>
        <dbReference type="ARBA" id="ARBA00022692"/>
    </source>
</evidence>
<evidence type="ECO:0000256" key="5">
    <source>
        <dbReference type="ARBA" id="ARBA00022989"/>
    </source>
</evidence>
<feature type="transmembrane region" description="Helical" evidence="7">
    <location>
        <begin position="170"/>
        <end position="188"/>
    </location>
</feature>
<dbReference type="EMBL" id="HBGU01022446">
    <property type="protein sequence ID" value="CAD9438038.1"/>
    <property type="molecule type" value="Transcribed_RNA"/>
</dbReference>
<dbReference type="AlphaFoldDB" id="A0A7S2GAU1"/>
<protein>
    <recommendedName>
        <fullName evidence="8">Cytochrome b561 domain-containing protein</fullName>
    </recommendedName>
</protein>